<protein>
    <recommendedName>
        <fullName evidence="6">Tape measure domain-containing protein</fullName>
    </recommendedName>
</protein>
<keyword evidence="3" id="KW-0812">Transmembrane</keyword>
<evidence type="ECO:0000313" key="4">
    <source>
        <dbReference type="EMBL" id="GGH78141.1"/>
    </source>
</evidence>
<feature type="compositionally biased region" description="Polar residues" evidence="2">
    <location>
        <begin position="577"/>
        <end position="586"/>
    </location>
</feature>
<reference evidence="4" key="1">
    <citation type="journal article" date="2014" name="Int. J. Syst. Evol. Microbiol.">
        <title>Complete genome sequence of Corynebacterium casei LMG S-19264T (=DSM 44701T), isolated from a smear-ripened cheese.</title>
        <authorList>
            <consortium name="US DOE Joint Genome Institute (JGI-PGF)"/>
            <person name="Walter F."/>
            <person name="Albersmeier A."/>
            <person name="Kalinowski J."/>
            <person name="Ruckert C."/>
        </authorList>
    </citation>
    <scope>NUCLEOTIDE SEQUENCE</scope>
    <source>
        <strain evidence="4">CGMCC 1.15290</strain>
    </source>
</reference>
<evidence type="ECO:0000313" key="5">
    <source>
        <dbReference type="Proteomes" id="UP000627292"/>
    </source>
</evidence>
<dbReference type="EMBL" id="BMIB01000004">
    <property type="protein sequence ID" value="GGH78141.1"/>
    <property type="molecule type" value="Genomic_DNA"/>
</dbReference>
<keyword evidence="3" id="KW-0472">Membrane</keyword>
<evidence type="ECO:0000256" key="3">
    <source>
        <dbReference type="SAM" id="Phobius"/>
    </source>
</evidence>
<keyword evidence="5" id="KW-1185">Reference proteome</keyword>
<evidence type="ECO:0000256" key="1">
    <source>
        <dbReference type="SAM" id="Coils"/>
    </source>
</evidence>
<dbReference type="Proteomes" id="UP000627292">
    <property type="component" value="Unassembled WGS sequence"/>
</dbReference>
<proteinExistence type="predicted"/>
<feature type="region of interest" description="Disordered" evidence="2">
    <location>
        <begin position="569"/>
        <end position="588"/>
    </location>
</feature>
<feature type="transmembrane region" description="Helical" evidence="3">
    <location>
        <begin position="400"/>
        <end position="427"/>
    </location>
</feature>
<feature type="coiled-coil region" evidence="1">
    <location>
        <begin position="617"/>
        <end position="644"/>
    </location>
</feature>
<keyword evidence="3" id="KW-1133">Transmembrane helix</keyword>
<evidence type="ECO:0000256" key="2">
    <source>
        <dbReference type="SAM" id="MobiDB-lite"/>
    </source>
</evidence>
<dbReference type="AlphaFoldDB" id="A0A917J4N6"/>
<organism evidence="4 5">
    <name type="scientific">Filimonas zeae</name>
    <dbReference type="NCBI Taxonomy" id="1737353"/>
    <lineage>
        <taxon>Bacteria</taxon>
        <taxon>Pseudomonadati</taxon>
        <taxon>Bacteroidota</taxon>
        <taxon>Chitinophagia</taxon>
        <taxon>Chitinophagales</taxon>
        <taxon>Chitinophagaceae</taxon>
        <taxon>Filimonas</taxon>
    </lineage>
</organism>
<evidence type="ECO:0008006" key="6">
    <source>
        <dbReference type="Google" id="ProtNLM"/>
    </source>
</evidence>
<reference evidence="4" key="2">
    <citation type="submission" date="2020-09" db="EMBL/GenBank/DDBJ databases">
        <authorList>
            <person name="Sun Q."/>
            <person name="Zhou Y."/>
        </authorList>
    </citation>
    <scope>NUCLEOTIDE SEQUENCE</scope>
    <source>
        <strain evidence="4">CGMCC 1.15290</strain>
    </source>
</reference>
<dbReference type="RefSeq" id="WP_188956706.1">
    <property type="nucleotide sequence ID" value="NZ_BMIB01000004.1"/>
</dbReference>
<gene>
    <name evidence="4" type="ORF">GCM10011379_45570</name>
</gene>
<name>A0A917J4N6_9BACT</name>
<comment type="caution">
    <text evidence="4">The sequence shown here is derived from an EMBL/GenBank/DDBJ whole genome shotgun (WGS) entry which is preliminary data.</text>
</comment>
<accession>A0A917J4N6</accession>
<sequence length="653" mass="69816">MNGSVIELFVSIRSIAGSGLAEFAEHAKKSFDKVQNYIVNTTKKLDALISRFQTLNNELPGLGETMKQTFEDSGISDAVDDMEELHQAAQRAAGAIANIPATPAVGAIANIPAAPAAGAAVGGNAAHGNGPGRFAGQARAWALQAVNGLRDLVTESMDMAREYNAARNNVIGLAHNAVEGEKLASGLDDMAEHTVLGRGVFKTAADLQVQGGGNGKVLPLIQAFGDISGGDAGKMADLTGAYGAVQASGKLDEKSLEQFRTGHFDPIKQISESMNMDEGAVMKKFREGAIGIDMIDVALKDATKSGGEFYDGLNLAAESPAAKMQLLQQWVDTLRIKLGQALLPILDSMGALAGFLLDNKELIIAVAAAWGVYTLIAERAVLSQVAMAIATEGVAIATELWNAIMMINPIALIIALVVGLIVWITALTRKYEGWGIMLEGLWEIIKGFVKSVILDFRDFYEGIVYYLSRAWLGMQDFGQRAIQFARNVAQAIRLALTGHGDEARELLTARIKTEAETRIEELEKNRKNYLDESGKDRAAALLQIGNGFAKLDNGWDKRGVLKPESKGAASVSAGGITDSNTMTFKPTDTAKDVGREVGKDVTSGGPRVININGVRFADKIEIHVNALEEGLSQLEDRMGQLYLRILNSGAKMQ</sequence>
<keyword evidence="1" id="KW-0175">Coiled coil</keyword>